<dbReference type="AlphaFoldDB" id="A0A1J1IRG5"/>
<proteinExistence type="predicted"/>
<reference evidence="1 2" key="1">
    <citation type="submission" date="2015-04" db="EMBL/GenBank/DDBJ databases">
        <authorList>
            <person name="Syromyatnikov M.Y."/>
            <person name="Popov V.N."/>
        </authorList>
    </citation>
    <scope>NUCLEOTIDE SEQUENCE [LARGE SCALE GENOMIC DNA]</scope>
</reference>
<evidence type="ECO:0000313" key="2">
    <source>
        <dbReference type="Proteomes" id="UP000183832"/>
    </source>
</evidence>
<keyword evidence="2" id="KW-1185">Reference proteome</keyword>
<sequence>MLPKPESRERKRSELSLPYVKYEPHGEVDPFHFEMRMIISTGMSTRDKNIQKSKRFLEE</sequence>
<gene>
    <name evidence="1" type="ORF">CLUMA_CG015576</name>
</gene>
<dbReference type="EMBL" id="CVRI01000057">
    <property type="protein sequence ID" value="CRL02148.1"/>
    <property type="molecule type" value="Genomic_DNA"/>
</dbReference>
<evidence type="ECO:0000313" key="1">
    <source>
        <dbReference type="EMBL" id="CRL02148.1"/>
    </source>
</evidence>
<name>A0A1J1IRG5_9DIPT</name>
<accession>A0A1J1IRG5</accession>
<protein>
    <submittedName>
        <fullName evidence="1">CLUMA_CG015576, isoform A</fullName>
    </submittedName>
</protein>
<dbReference type="Proteomes" id="UP000183832">
    <property type="component" value="Unassembled WGS sequence"/>
</dbReference>
<organism evidence="1 2">
    <name type="scientific">Clunio marinus</name>
    <dbReference type="NCBI Taxonomy" id="568069"/>
    <lineage>
        <taxon>Eukaryota</taxon>
        <taxon>Metazoa</taxon>
        <taxon>Ecdysozoa</taxon>
        <taxon>Arthropoda</taxon>
        <taxon>Hexapoda</taxon>
        <taxon>Insecta</taxon>
        <taxon>Pterygota</taxon>
        <taxon>Neoptera</taxon>
        <taxon>Endopterygota</taxon>
        <taxon>Diptera</taxon>
        <taxon>Nematocera</taxon>
        <taxon>Chironomoidea</taxon>
        <taxon>Chironomidae</taxon>
        <taxon>Clunio</taxon>
    </lineage>
</organism>